<reference evidence="3" key="2">
    <citation type="submission" date="2015-01" db="EMBL/GenBank/DDBJ databases">
        <title>Evolutionary Origins and Diversification of the Mycorrhizal Mutualists.</title>
        <authorList>
            <consortium name="DOE Joint Genome Institute"/>
            <consortium name="Mycorrhizal Genomics Consortium"/>
            <person name="Kohler A."/>
            <person name="Kuo A."/>
            <person name="Nagy L.G."/>
            <person name="Floudas D."/>
            <person name="Copeland A."/>
            <person name="Barry K.W."/>
            <person name="Cichocki N."/>
            <person name="Veneault-Fourrey C."/>
            <person name="LaButti K."/>
            <person name="Lindquist E.A."/>
            <person name="Lipzen A."/>
            <person name="Lundell T."/>
            <person name="Morin E."/>
            <person name="Murat C."/>
            <person name="Riley R."/>
            <person name="Ohm R."/>
            <person name="Sun H."/>
            <person name="Tunlid A."/>
            <person name="Henrissat B."/>
            <person name="Grigoriev I.V."/>
            <person name="Hibbett D.S."/>
            <person name="Martin F."/>
        </authorList>
    </citation>
    <scope>NUCLEOTIDE SEQUENCE [LARGE SCALE GENOMIC DNA]</scope>
    <source>
        <strain evidence="3">Zn</strain>
    </source>
</reference>
<organism evidence="2 3">
    <name type="scientific">Oidiodendron maius (strain Zn)</name>
    <dbReference type="NCBI Taxonomy" id="913774"/>
    <lineage>
        <taxon>Eukaryota</taxon>
        <taxon>Fungi</taxon>
        <taxon>Dikarya</taxon>
        <taxon>Ascomycota</taxon>
        <taxon>Pezizomycotina</taxon>
        <taxon>Leotiomycetes</taxon>
        <taxon>Leotiomycetes incertae sedis</taxon>
        <taxon>Myxotrichaceae</taxon>
        <taxon>Oidiodendron</taxon>
    </lineage>
</organism>
<sequence>MSHWGWRRSPLPYPHLARSFLLGTVHWRSELPHVPQFLFSYVWQLLLIRFISLLGYFWEFIAETRFHTIA</sequence>
<keyword evidence="3" id="KW-1185">Reference proteome</keyword>
<dbReference type="HOGENOM" id="CLU_2758453_0_0_1"/>
<evidence type="ECO:0000313" key="2">
    <source>
        <dbReference type="EMBL" id="KIN03713.1"/>
    </source>
</evidence>
<reference evidence="2 3" key="1">
    <citation type="submission" date="2014-04" db="EMBL/GenBank/DDBJ databases">
        <authorList>
            <consortium name="DOE Joint Genome Institute"/>
            <person name="Kuo A."/>
            <person name="Martino E."/>
            <person name="Perotto S."/>
            <person name="Kohler A."/>
            <person name="Nagy L.G."/>
            <person name="Floudas D."/>
            <person name="Copeland A."/>
            <person name="Barry K.W."/>
            <person name="Cichocki N."/>
            <person name="Veneault-Fourrey C."/>
            <person name="LaButti K."/>
            <person name="Lindquist E.A."/>
            <person name="Lipzen A."/>
            <person name="Lundell T."/>
            <person name="Morin E."/>
            <person name="Murat C."/>
            <person name="Sun H."/>
            <person name="Tunlid A."/>
            <person name="Henrissat B."/>
            <person name="Grigoriev I.V."/>
            <person name="Hibbett D.S."/>
            <person name="Martin F."/>
            <person name="Nordberg H.P."/>
            <person name="Cantor M.N."/>
            <person name="Hua S.X."/>
        </authorList>
    </citation>
    <scope>NUCLEOTIDE SEQUENCE [LARGE SCALE GENOMIC DNA]</scope>
    <source>
        <strain evidence="2 3">Zn</strain>
    </source>
</reference>
<keyword evidence="1" id="KW-1133">Transmembrane helix</keyword>
<keyword evidence="1" id="KW-0812">Transmembrane</keyword>
<dbReference type="EMBL" id="KN832873">
    <property type="protein sequence ID" value="KIN03713.1"/>
    <property type="molecule type" value="Genomic_DNA"/>
</dbReference>
<feature type="transmembrane region" description="Helical" evidence="1">
    <location>
        <begin position="38"/>
        <end position="58"/>
    </location>
</feature>
<dbReference type="AlphaFoldDB" id="A0A0C3DNT4"/>
<evidence type="ECO:0000256" key="1">
    <source>
        <dbReference type="SAM" id="Phobius"/>
    </source>
</evidence>
<protein>
    <submittedName>
        <fullName evidence="2">Uncharacterized protein</fullName>
    </submittedName>
</protein>
<name>A0A0C3DNT4_OIDMZ</name>
<accession>A0A0C3DNT4</accession>
<dbReference type="Proteomes" id="UP000054321">
    <property type="component" value="Unassembled WGS sequence"/>
</dbReference>
<proteinExistence type="predicted"/>
<evidence type="ECO:0000313" key="3">
    <source>
        <dbReference type="Proteomes" id="UP000054321"/>
    </source>
</evidence>
<dbReference type="InParanoid" id="A0A0C3DNT4"/>
<gene>
    <name evidence="2" type="ORF">OIDMADRAFT_17989</name>
</gene>
<keyword evidence="1" id="KW-0472">Membrane</keyword>